<gene>
    <name evidence="2" type="ORF">ETD86_15570</name>
</gene>
<protein>
    <submittedName>
        <fullName evidence="2">Uncharacterized protein</fullName>
    </submittedName>
</protein>
<feature type="region of interest" description="Disordered" evidence="1">
    <location>
        <begin position="96"/>
        <end position="123"/>
    </location>
</feature>
<reference evidence="2 3" key="1">
    <citation type="submission" date="2019-05" db="EMBL/GenBank/DDBJ databases">
        <title>Draft genome sequence of Nonomuraea turkmeniaca DSM 43926.</title>
        <authorList>
            <person name="Saricaoglu S."/>
            <person name="Isik K."/>
        </authorList>
    </citation>
    <scope>NUCLEOTIDE SEQUENCE [LARGE SCALE GENOMIC DNA]</scope>
    <source>
        <strain evidence="2 3">DSM 43926</strain>
    </source>
</reference>
<keyword evidence="3" id="KW-1185">Reference proteome</keyword>
<organism evidence="2 3">
    <name type="scientific">Nonomuraea turkmeniaca</name>
    <dbReference type="NCBI Taxonomy" id="103838"/>
    <lineage>
        <taxon>Bacteria</taxon>
        <taxon>Bacillati</taxon>
        <taxon>Actinomycetota</taxon>
        <taxon>Actinomycetes</taxon>
        <taxon>Streptosporangiales</taxon>
        <taxon>Streptosporangiaceae</taxon>
        <taxon>Nonomuraea</taxon>
    </lineage>
</organism>
<accession>A0A5S4FMA0</accession>
<dbReference type="AlphaFoldDB" id="A0A5S4FMA0"/>
<sequence>MPASRSPRIALIAGVAVLAVAVVAALTVLLLSKNEEQRAPDTKGGGENSPQHYAAMASREGNFFLIQWMVHPDGGQVQGRQTLVYFSDSGRLVREDGSDKNFTGTAGSDGSFQSQDLEGSPNTATVSGATLTFAVSVFNEKVWKMIPSAAVFDQAWRQYACEHQYPSCSSPDSNGT</sequence>
<dbReference type="Proteomes" id="UP000309128">
    <property type="component" value="Unassembled WGS sequence"/>
</dbReference>
<name>A0A5S4FMA0_9ACTN</name>
<dbReference type="EMBL" id="VCKY01000044">
    <property type="protein sequence ID" value="TMR21321.1"/>
    <property type="molecule type" value="Genomic_DNA"/>
</dbReference>
<comment type="caution">
    <text evidence="2">The sequence shown here is derived from an EMBL/GenBank/DDBJ whole genome shotgun (WGS) entry which is preliminary data.</text>
</comment>
<evidence type="ECO:0000313" key="3">
    <source>
        <dbReference type="Proteomes" id="UP000309128"/>
    </source>
</evidence>
<feature type="compositionally biased region" description="Polar residues" evidence="1">
    <location>
        <begin position="100"/>
        <end position="123"/>
    </location>
</feature>
<evidence type="ECO:0000256" key="1">
    <source>
        <dbReference type="SAM" id="MobiDB-lite"/>
    </source>
</evidence>
<proteinExistence type="predicted"/>
<dbReference type="RefSeq" id="WP_138666867.1">
    <property type="nucleotide sequence ID" value="NZ_VCKY01000044.1"/>
</dbReference>
<evidence type="ECO:0000313" key="2">
    <source>
        <dbReference type="EMBL" id="TMR21321.1"/>
    </source>
</evidence>